<evidence type="ECO:0000313" key="4">
    <source>
        <dbReference type="EMBL" id="SDR77991.1"/>
    </source>
</evidence>
<name>A0A1H1LTZ8_9FLAO</name>
<dbReference type="RefSeq" id="WP_089661531.1">
    <property type="nucleotide sequence ID" value="NZ_LT629745.1"/>
</dbReference>
<dbReference type="EMBL" id="LT629745">
    <property type="protein sequence ID" value="SDR77991.1"/>
    <property type="molecule type" value="Genomic_DNA"/>
</dbReference>
<dbReference type="Gene3D" id="3.40.50.300">
    <property type="entry name" value="P-loop containing nucleotide triphosphate hydrolases"/>
    <property type="match status" value="1"/>
</dbReference>
<feature type="domain" description="Sulfotransferase" evidence="3">
    <location>
        <begin position="27"/>
        <end position="252"/>
    </location>
</feature>
<evidence type="ECO:0000313" key="5">
    <source>
        <dbReference type="Proteomes" id="UP000198858"/>
    </source>
</evidence>
<dbReference type="Pfam" id="PF00685">
    <property type="entry name" value="Sulfotransfer_1"/>
    <property type="match status" value="1"/>
</dbReference>
<reference evidence="4 5" key="1">
    <citation type="submission" date="2016-10" db="EMBL/GenBank/DDBJ databases">
        <authorList>
            <person name="Varghese N."/>
            <person name="Submissions S."/>
        </authorList>
    </citation>
    <scope>NUCLEOTIDE SEQUENCE [LARGE SCALE GENOMIC DNA]</scope>
    <source>
        <strain evidence="4 5">Mar_2010_102</strain>
    </source>
</reference>
<keyword evidence="5" id="KW-1185">Reference proteome</keyword>
<keyword evidence="2 4" id="KW-0808">Transferase</keyword>
<organism evidence="4 5">
    <name type="scientific">Christiangramia echinicola</name>
    <dbReference type="NCBI Taxonomy" id="279359"/>
    <lineage>
        <taxon>Bacteria</taxon>
        <taxon>Pseudomonadati</taxon>
        <taxon>Bacteroidota</taxon>
        <taxon>Flavobacteriia</taxon>
        <taxon>Flavobacteriales</taxon>
        <taxon>Flavobacteriaceae</taxon>
        <taxon>Christiangramia</taxon>
    </lineage>
</organism>
<sequence>MKLKHKILKSDLKIPINYCQHLGLEAQDTFIVSYPKSGSTWFRFVLYELLTDNHATFEKVNYTIPTIGKHFGKDLETNYGRFIKSHEPFRKDYGKAVVMVRDVRDVIISEFNYNKKMGFIKKDFPFNDFINQFVEKSVNRFGNYAENLNSWITAKENNKADILFIKYEDMKADPYLQFSKVNTFLDLNRNLEFIKQKIENNTVAKMQKKEQLSNDRTLKSADASIPFVRKGTSRQWVNVYSTEQLDLIENNFEDILLYFKYK</sequence>
<proteinExistence type="inferred from homology"/>
<accession>A0A1H1LTZ8</accession>
<dbReference type="STRING" id="1250231.SAMN04488552_0999"/>
<protein>
    <submittedName>
        <fullName evidence="4">Sulfotransferase domain-containing protein</fullName>
    </submittedName>
</protein>
<comment type="similarity">
    <text evidence="1">Belongs to the sulfotransferase 1 family.</text>
</comment>
<dbReference type="PANTHER" id="PTHR11783">
    <property type="entry name" value="SULFOTRANSFERASE SULT"/>
    <property type="match status" value="1"/>
</dbReference>
<evidence type="ECO:0000256" key="1">
    <source>
        <dbReference type="ARBA" id="ARBA00005771"/>
    </source>
</evidence>
<evidence type="ECO:0000259" key="3">
    <source>
        <dbReference type="Pfam" id="PF00685"/>
    </source>
</evidence>
<dbReference type="Proteomes" id="UP000198858">
    <property type="component" value="Chromosome I"/>
</dbReference>
<dbReference type="AlphaFoldDB" id="A0A1H1LTZ8"/>
<dbReference type="GO" id="GO:0008146">
    <property type="term" value="F:sulfotransferase activity"/>
    <property type="evidence" value="ECO:0007669"/>
    <property type="project" value="InterPro"/>
</dbReference>
<dbReference type="InterPro" id="IPR027417">
    <property type="entry name" value="P-loop_NTPase"/>
</dbReference>
<dbReference type="InterPro" id="IPR000863">
    <property type="entry name" value="Sulfotransferase_dom"/>
</dbReference>
<evidence type="ECO:0000256" key="2">
    <source>
        <dbReference type="ARBA" id="ARBA00022679"/>
    </source>
</evidence>
<dbReference type="SUPFAM" id="SSF52540">
    <property type="entry name" value="P-loop containing nucleoside triphosphate hydrolases"/>
    <property type="match status" value="1"/>
</dbReference>
<gene>
    <name evidence="4" type="ORF">SAMN04488552_0999</name>
</gene>